<reference evidence="1 2" key="1">
    <citation type="submission" date="2024-11" db="EMBL/GenBank/DDBJ databases">
        <title>A near-complete genome assembly of Cinchona calisaya.</title>
        <authorList>
            <person name="Lian D.C."/>
            <person name="Zhao X.W."/>
            <person name="Wei L."/>
        </authorList>
    </citation>
    <scope>NUCLEOTIDE SEQUENCE [LARGE SCALE GENOMIC DNA]</scope>
    <source>
        <tissue evidence="1">Nenye</tissue>
    </source>
</reference>
<dbReference type="AlphaFoldDB" id="A0ABD2ZZ68"/>
<comment type="caution">
    <text evidence="1">The sequence shown here is derived from an EMBL/GenBank/DDBJ whole genome shotgun (WGS) entry which is preliminary data.</text>
</comment>
<gene>
    <name evidence="1" type="ORF">ACH5RR_013123</name>
</gene>
<keyword evidence="2" id="KW-1185">Reference proteome</keyword>
<accession>A0ABD2ZZ68</accession>
<dbReference type="EMBL" id="JBJUIK010000006">
    <property type="protein sequence ID" value="KAL3524751.1"/>
    <property type="molecule type" value="Genomic_DNA"/>
</dbReference>
<name>A0ABD2ZZ68_9GENT</name>
<evidence type="ECO:0000313" key="2">
    <source>
        <dbReference type="Proteomes" id="UP001630127"/>
    </source>
</evidence>
<proteinExistence type="predicted"/>
<sequence length="151" mass="18361">MEHYYMPNNCEELGPYIEEHKRELSRVSPLEIESRNKEKFPIWFKQHPRQLFDLEEFETKNSEVDETLNNVNEVYQDHEHPSNATAIHVEDYELESLHRDDIEPNFVHFVGDDDDYVISFRMAMMTMMKHWMNMSMRKFMNCMNFLMMIVT</sequence>
<dbReference type="Proteomes" id="UP001630127">
    <property type="component" value="Unassembled WGS sequence"/>
</dbReference>
<protein>
    <submittedName>
        <fullName evidence="1">Uncharacterized protein</fullName>
    </submittedName>
</protein>
<evidence type="ECO:0000313" key="1">
    <source>
        <dbReference type="EMBL" id="KAL3524751.1"/>
    </source>
</evidence>
<organism evidence="1 2">
    <name type="scientific">Cinchona calisaya</name>
    <dbReference type="NCBI Taxonomy" id="153742"/>
    <lineage>
        <taxon>Eukaryota</taxon>
        <taxon>Viridiplantae</taxon>
        <taxon>Streptophyta</taxon>
        <taxon>Embryophyta</taxon>
        <taxon>Tracheophyta</taxon>
        <taxon>Spermatophyta</taxon>
        <taxon>Magnoliopsida</taxon>
        <taxon>eudicotyledons</taxon>
        <taxon>Gunneridae</taxon>
        <taxon>Pentapetalae</taxon>
        <taxon>asterids</taxon>
        <taxon>lamiids</taxon>
        <taxon>Gentianales</taxon>
        <taxon>Rubiaceae</taxon>
        <taxon>Cinchonoideae</taxon>
        <taxon>Cinchoneae</taxon>
        <taxon>Cinchona</taxon>
    </lineage>
</organism>